<dbReference type="VEuPathDB" id="FungiDB:MELLADRAFT_103528"/>
<dbReference type="RefSeq" id="XP_007406427.1">
    <property type="nucleotide sequence ID" value="XM_007406365.1"/>
</dbReference>
<dbReference type="AlphaFoldDB" id="F4RBM5"/>
<evidence type="ECO:0000313" key="2">
    <source>
        <dbReference type="EMBL" id="EGG10126.1"/>
    </source>
</evidence>
<dbReference type="HOGENOM" id="CLU_011407_2_1_1"/>
<dbReference type="EMBL" id="GL883095">
    <property type="protein sequence ID" value="EGG10126.1"/>
    <property type="molecule type" value="Genomic_DNA"/>
</dbReference>
<accession>F4RBM5</accession>
<gene>
    <name evidence="2" type="ORF">MELLADRAFT_103528</name>
</gene>
<feature type="domain" description="CxC1-like cysteine cluster associated with KDZ transposases" evidence="1">
    <location>
        <begin position="98"/>
        <end position="163"/>
    </location>
</feature>
<reference evidence="3" key="1">
    <citation type="journal article" date="2011" name="Proc. Natl. Acad. Sci. U.S.A.">
        <title>Obligate biotrophy features unraveled by the genomic analysis of rust fungi.</title>
        <authorList>
            <person name="Duplessis S."/>
            <person name="Cuomo C.A."/>
            <person name="Lin Y.-C."/>
            <person name="Aerts A."/>
            <person name="Tisserant E."/>
            <person name="Veneault-Fourrey C."/>
            <person name="Joly D.L."/>
            <person name="Hacquard S."/>
            <person name="Amselem J."/>
            <person name="Cantarel B.L."/>
            <person name="Chiu R."/>
            <person name="Coutinho P.M."/>
            <person name="Feau N."/>
            <person name="Field M."/>
            <person name="Frey P."/>
            <person name="Gelhaye E."/>
            <person name="Goldberg J."/>
            <person name="Grabherr M.G."/>
            <person name="Kodira C.D."/>
            <person name="Kohler A."/>
            <person name="Kuees U."/>
            <person name="Lindquist E.A."/>
            <person name="Lucas S.M."/>
            <person name="Mago R."/>
            <person name="Mauceli E."/>
            <person name="Morin E."/>
            <person name="Murat C."/>
            <person name="Pangilinan J.L."/>
            <person name="Park R."/>
            <person name="Pearson M."/>
            <person name="Quesneville H."/>
            <person name="Rouhier N."/>
            <person name="Sakthikumar S."/>
            <person name="Salamov A.A."/>
            <person name="Schmutz J."/>
            <person name="Selles B."/>
            <person name="Shapiro H."/>
            <person name="Tanguay P."/>
            <person name="Tuskan G.A."/>
            <person name="Henrissat B."/>
            <person name="Van de Peer Y."/>
            <person name="Rouze P."/>
            <person name="Ellis J.G."/>
            <person name="Dodds P.N."/>
            <person name="Schein J.E."/>
            <person name="Zhong S."/>
            <person name="Hamelin R.C."/>
            <person name="Grigoriev I.V."/>
            <person name="Szabo L.J."/>
            <person name="Martin F."/>
        </authorList>
    </citation>
    <scope>NUCLEOTIDE SEQUENCE [LARGE SCALE GENOMIC DNA]</scope>
    <source>
        <strain evidence="3">98AG31 / pathotype 3-4-7</strain>
    </source>
</reference>
<dbReference type="PANTHER" id="PTHR33096">
    <property type="entry name" value="CXC2 DOMAIN-CONTAINING PROTEIN"/>
    <property type="match status" value="1"/>
</dbReference>
<dbReference type="OrthoDB" id="10324972at2759"/>
<dbReference type="InParanoid" id="F4RBM5"/>
<keyword evidence="3" id="KW-1185">Reference proteome</keyword>
<evidence type="ECO:0000313" key="3">
    <source>
        <dbReference type="Proteomes" id="UP000001072"/>
    </source>
</evidence>
<organism evidence="3">
    <name type="scientific">Melampsora larici-populina (strain 98AG31 / pathotype 3-4-7)</name>
    <name type="common">Poplar leaf rust fungus</name>
    <dbReference type="NCBI Taxonomy" id="747676"/>
    <lineage>
        <taxon>Eukaryota</taxon>
        <taxon>Fungi</taxon>
        <taxon>Dikarya</taxon>
        <taxon>Basidiomycota</taxon>
        <taxon>Pucciniomycotina</taxon>
        <taxon>Pucciniomycetes</taxon>
        <taxon>Pucciniales</taxon>
        <taxon>Melampsoraceae</taxon>
        <taxon>Melampsora</taxon>
    </lineage>
</organism>
<dbReference type="GeneID" id="18921999"/>
<proteinExistence type="predicted"/>
<sequence>MNENDPDPPDDDGDDDWIDVEDFDRDGAIRRFVQKHRGYRYAARRDSLQKQWEGLENQITAVYLENEVATLNWTTKASYIGDVSPDCQCHAGRSISLPVRFCKCLPEPIQLVHQGYIAASPKQPRTAFSITLLQQHHHLWLTTVAARSSYIDGHLNFLDKRSDKALRARGGRGTRRNLSEPFSSATHLFTRITVLASTLLTEGLQLRLQKTSTTIKEAQATLDHWCQKLNPYEPGRKYTTAFFRKQWQSERLANIENSKDIKIRQQIELGRLLCLEDLHYKVWLEDGSHEQRAAERLERVQQLGIEIAAQRQKVGLPDCFTHLPKDAFDLLLKVWFAKTEVRTRFLALRAEQRPLDPENRVGGSSHLGTHEKERIMDAIQKRTRTMKKILSNYNYMAQQAMRWATTSFDRLWNILEPLSQSDILPESVQPFLEHDILSSASLRAKVSIVKGVLHNELTRIAELTLRWDFKIKQVYLKTEAQVGDLQLMTRWQWQLQKMEELRLNGFGSTKAGDFEHLMPTVPVRHDIIPQGVREGGPEEPDEVGDGDVSDINEEEWAQGIDEGMMRNILEAIGHEVIS</sequence>
<dbReference type="InterPro" id="IPR041320">
    <property type="entry name" value="CxC1"/>
</dbReference>
<name>F4RBM5_MELLP</name>
<dbReference type="KEGG" id="mlr:MELLADRAFT_103528"/>
<dbReference type="PANTHER" id="PTHR33096:SF1">
    <property type="entry name" value="CXC1-LIKE CYSTEINE CLUSTER ASSOCIATED WITH KDZ TRANSPOSASES DOMAIN-CONTAINING PROTEIN"/>
    <property type="match status" value="1"/>
</dbReference>
<protein>
    <recommendedName>
        <fullName evidence="1">CxC1-like cysteine cluster associated with KDZ transposases domain-containing protein</fullName>
    </recommendedName>
</protein>
<dbReference type="Pfam" id="PF18802">
    <property type="entry name" value="CxC1"/>
    <property type="match status" value="1"/>
</dbReference>
<evidence type="ECO:0000259" key="1">
    <source>
        <dbReference type="Pfam" id="PF18802"/>
    </source>
</evidence>
<dbReference type="Proteomes" id="UP000001072">
    <property type="component" value="Unassembled WGS sequence"/>
</dbReference>